<evidence type="ECO:0000256" key="1">
    <source>
        <dbReference type="ARBA" id="ARBA00022723"/>
    </source>
</evidence>
<accession>A0A494W5L9</accession>
<dbReference type="InterPro" id="IPR051804">
    <property type="entry name" value="Carb_Metab_Reg_Kinase/Isom"/>
</dbReference>
<dbReference type="AlphaFoldDB" id="A0A494W5L9"/>
<proteinExistence type="predicted"/>
<dbReference type="CDD" id="cd07010">
    <property type="entry name" value="cupin_PMI_type_I_N_bac"/>
    <property type="match status" value="1"/>
</dbReference>
<organism evidence="3 4">
    <name type="scientific">Mucilaginibacter celer</name>
    <dbReference type="NCBI Taxonomy" id="2305508"/>
    <lineage>
        <taxon>Bacteria</taxon>
        <taxon>Pseudomonadati</taxon>
        <taxon>Bacteroidota</taxon>
        <taxon>Sphingobacteriia</taxon>
        <taxon>Sphingobacteriales</taxon>
        <taxon>Sphingobacteriaceae</taxon>
        <taxon>Mucilaginibacter</taxon>
    </lineage>
</organism>
<dbReference type="OrthoDB" id="9808275at2"/>
<dbReference type="Gene3D" id="2.60.120.10">
    <property type="entry name" value="Jelly Rolls"/>
    <property type="match status" value="2"/>
</dbReference>
<dbReference type="PANTHER" id="PTHR42742:SF3">
    <property type="entry name" value="FRUCTOKINASE"/>
    <property type="match status" value="1"/>
</dbReference>
<dbReference type="SUPFAM" id="SSF51182">
    <property type="entry name" value="RmlC-like cupins"/>
    <property type="match status" value="1"/>
</dbReference>
<protein>
    <recommendedName>
        <fullName evidence="5">Mannose-6-phosphate isomerase</fullName>
    </recommendedName>
</protein>
<keyword evidence="2" id="KW-0862">Zinc</keyword>
<sequence length="601" mass="67692">MPPNPDFLDTATSLRNTEQFLMPAGQNGCKLPGYDIYPAFKTPETISRGYDGIVKYMLGVGTHFIFEGFGGVQWEMVKASVSGLLGDTNVNWINIDTCLKPEAEVNNQVAPFTGGDDPLFGTAYTGSLLDFFDQAKLSALAPPGNGLTIIYGCGAGLVNWQCPVIYFDVPKNEIQFRSRAGNVRCLGAGQPADAKVQYKRFYFVDWPVFNQHKKKLLGQVDIWVDEQRPDDITWISGQGLRNALTQMSSNVFRPRPWFEPGVWGGQWIKQNINGLNKAAVNYAWSFELIAPENGVVLENGDNRLEISIDSLLYHNNTAVLGKAAGRFGYHYPIRFDFLDTMDGDNLSVQCHPSVKYTRDNFGEDFTQDETYYILETQPGAEVYLGFQDDIDKDKFRHTLENSFENNEPVDVKKFVQTFPAKKHDLFLIPNGTVHCSGKGNLVLEISATPYIFTFKMYDWLRPDLNGNPRPLNINRAFDNLNFDRKGETVAETLISKQTVIKKAQDWQVVSLPTHPEHFYTIERLEFNHAIADITNNQCLVLSLVEGEKIIVQTRDVEMEIHYAETFIIPAKANTYKMINIGGGTARVIKAYVKDECCSPIN</sequence>
<dbReference type="RefSeq" id="WP_119407336.1">
    <property type="nucleotide sequence ID" value="NZ_CP032869.1"/>
</dbReference>
<dbReference type="Proteomes" id="UP000270046">
    <property type="component" value="Chromosome"/>
</dbReference>
<evidence type="ECO:0000313" key="4">
    <source>
        <dbReference type="Proteomes" id="UP000270046"/>
    </source>
</evidence>
<gene>
    <name evidence="3" type="ORF">HYN43_029165</name>
</gene>
<keyword evidence="4" id="KW-1185">Reference proteome</keyword>
<dbReference type="GO" id="GO:0046872">
    <property type="term" value="F:metal ion binding"/>
    <property type="evidence" value="ECO:0007669"/>
    <property type="project" value="UniProtKB-KW"/>
</dbReference>
<evidence type="ECO:0000256" key="2">
    <source>
        <dbReference type="ARBA" id="ARBA00022833"/>
    </source>
</evidence>
<dbReference type="InterPro" id="IPR014710">
    <property type="entry name" value="RmlC-like_jellyroll"/>
</dbReference>
<dbReference type="EMBL" id="CP032869">
    <property type="protein sequence ID" value="AYL99093.1"/>
    <property type="molecule type" value="Genomic_DNA"/>
</dbReference>
<dbReference type="InterPro" id="IPR011051">
    <property type="entry name" value="RmlC_Cupin_sf"/>
</dbReference>
<keyword evidence="1" id="KW-0479">Metal-binding</keyword>
<reference evidence="3 4" key="1">
    <citation type="submission" date="2018-10" db="EMBL/GenBank/DDBJ databases">
        <title>Genome sequencing of Mucilaginibacter sp. HYN0043.</title>
        <authorList>
            <person name="Kim M."/>
            <person name="Yi H."/>
        </authorList>
    </citation>
    <scope>NUCLEOTIDE SEQUENCE [LARGE SCALE GENOMIC DNA]</scope>
    <source>
        <strain evidence="3 4">HYN0043</strain>
    </source>
</reference>
<dbReference type="PANTHER" id="PTHR42742">
    <property type="entry name" value="TRANSCRIPTIONAL REPRESSOR MPRA"/>
    <property type="match status" value="1"/>
</dbReference>
<name>A0A494W5L9_9SPHI</name>
<evidence type="ECO:0008006" key="5">
    <source>
        <dbReference type="Google" id="ProtNLM"/>
    </source>
</evidence>
<dbReference type="KEGG" id="muh:HYN43_029165"/>
<evidence type="ECO:0000313" key="3">
    <source>
        <dbReference type="EMBL" id="AYL99093.1"/>
    </source>
</evidence>